<dbReference type="InterPro" id="IPR028055">
    <property type="entry name" value="YidC/Oxa/ALB_C"/>
</dbReference>
<name>A0A7C8MRF5_9PEZI</name>
<feature type="transmembrane region" description="Helical" evidence="6">
    <location>
        <begin position="2262"/>
        <end position="2283"/>
    </location>
</feature>
<dbReference type="SMART" id="SM00248">
    <property type="entry name" value="ANK"/>
    <property type="match status" value="26"/>
</dbReference>
<feature type="transmembrane region" description="Helical" evidence="6">
    <location>
        <begin position="2421"/>
        <end position="2437"/>
    </location>
</feature>
<dbReference type="EMBL" id="WUBL01000095">
    <property type="protein sequence ID" value="KAF2966195.1"/>
    <property type="molecule type" value="Genomic_DNA"/>
</dbReference>
<evidence type="ECO:0000259" key="7">
    <source>
        <dbReference type="Pfam" id="PF00622"/>
    </source>
</evidence>
<feature type="repeat" description="ANK" evidence="3">
    <location>
        <begin position="1309"/>
        <end position="1341"/>
    </location>
</feature>
<feature type="repeat" description="ANK" evidence="3">
    <location>
        <begin position="1117"/>
        <end position="1149"/>
    </location>
</feature>
<feature type="repeat" description="ANK" evidence="3">
    <location>
        <begin position="1084"/>
        <end position="1116"/>
    </location>
</feature>
<dbReference type="PANTHER" id="PTHR24198">
    <property type="entry name" value="ANKYRIN REPEAT AND PROTEIN KINASE DOMAIN-CONTAINING PROTEIN"/>
    <property type="match status" value="1"/>
</dbReference>
<dbReference type="Pfam" id="PF13637">
    <property type="entry name" value="Ank_4"/>
    <property type="match status" value="1"/>
</dbReference>
<sequence length="2557" mass="285122">MTARGISVRKLIPGYSQGTYDRYQLDTQPQEVYPSDWVHLASQLAPKANIYDFDLFSNATCVAQEQYPVSSYSPRAVDGQIRVKQSESRESESDLRSDNLYGVKAYETRDKTDISWPTQRLRYEARRLLDEAKEPDPSSTESKWRPIIFVGYQLGGLIVKQAMVLANTEPEYYDIGLRTHKLVFVATPHHEADLATWENILDDMIMSSQYEIKGRKSDVLADLAVSINEVSGYFRGVLNYRVTDLPDHIEPYTRNTTIRSKPPLPSHHPDYASVSESVYTTHKGRITELDLRHFLFPGTLLTEYLWGTEQLNARLFYSDLLDFLRHISPSSYLIHRSTAWRTINDDFALDIYARHIASRQPLIRRYIQVIGPPEYGKATLVKVIAKRIMLLKKSAILFTIFLEPFQQADLDSRTLLLSFIHQIISQRPMLFSQIWLLYLQYRKLDVTTALDALWNIFTILLRASHDWKIVIAVTNLQVGSRAIQPFLKQLEALLKSLGSDYLLVFSSPKELLDRSLYGSVIVVDLGKDDAHRTSAIKSIVKNVLLALPGSQRLTPPEDYLNPEFSEIVSIAHAERYAALLSRQFLLSTPQAVDDALRTSPRTDEAIFQHCVQALDGGLLSWCNTMISWVHKAARPLRTKELAVAVALTSKFADVSRLIPQISEKLEADIGQHLDLILRVDHDLVYFQAANTRKYLNENESIPQKASDLKLLTHSQIVCLCLRYITAVVSQVPDSDYNAQVEWRGQLIGSHQQQTELEFLDYAVQHWPTHYLAYDQLNPNLEPQDINREGSSSPAPASNTEDSTHNQVLTFLSNDLSILAGNHIDDVGAVEVATELGLLPVVNTYLSATSEPTSAIRLDLENLLCIAVRHDHSEIVEALKKKGAKKDAAFLEAAGCGRKEYLERLSDDSLFQNSNEHLLESAIHKAARAGNLASVKFCNKNKINWDWKEEGSSVLHAAAIGGNVEILKYITDKITLGLDSKDKIGRTPLMIATELNHAQFVQTLCELGADTTLADNTGRTALHLAIIKNPDIASLLLQYGASPTIQDDQKQTPLHHACRLGDTGIVIQLVKAPKMGGSVDVRDDNGNTPLSIAAACGNRTLVSFLLDRGASASTEDGDGETPINIAAARGHLDVFTELYSRSSPTSSTREALFDKSVSMGQLLIVRFLLQEVSSLNFHVKLRSPLGVAAGEGHIEIVRLLLQNKADPNFLDGDGRSPLFRAVESGHADIARLLLKFESDPNALFEGRRTPLLFAASEGMSEVVEILLAGKADVNARDIVKNTALHLAVAYPDVVRVLLQYGPEPAPLNYAGETPLHLAIKGKHDRTVDLIIEVDHDLAHIANEKGFTPVHYSIENSSGDTRILESLCLKGGLEFGHPCYRENPPIFHALKHNNLAAVRFLLAKRPDLAVARNSDDSSTLHMAAETGHAEIIDLLFEASDNVDVNCRTKDDETPLHRAMLSPDEAVVGKLLEHNADMNAINSDGETALFRAAWRGRTNIVKCLLNAGADPNIRNNSAMAPLHAGADRAPVLEELLSRGAEIDHVHDAGRSALMLAVYWESEEGIKVLLRWKANVDIVDSSGETALHLAVREHNPVLSELLLEAGANPAAVNKDGMTPLHQAMLCRQGESRVAKINHLLEHGATANARDNDGNTPLHLVAGLDFGFDLVIMMMTEVYLQNNLSIDEKNNDEQTPLYRALAFGSYYATSLFLENGAKLAEQEKPLYLERAATGPESKKKVECLLRLGPWTLDDKVGAFLAASKTDLDTALIIAKDDIQIFQLDNDTFTVLTQCLNDGYYDKAIEFLRLGANPFLYQPGKLSAFQLAYSREKAPSFFDACLGKLDEDNADQQGLFQALKLGFEKYRSDLSRNSDRWNAKFTEHTIADQDGWTINDFTRLNFQDASNDDLLAKNGSSTACKRPTSLIVPDYWDLSTQLQGTDTLLFKDDKVYFYGDITETSVRADHPFLPLRSIRKENYFEIQILPSDKQIDDEPPIVGIGLCGEFVDLGNGFPGWEYMNPSTGYHGDNGCIYDSEMGDSLQVRTGMLYAVGDTVGCGIDWEQQCVYYTWNGERVGECLSEHYPDNIHLAHSDIFHGNRDNNKLHNTPEVLSCRDHVEEFLHIEGELRRGEFQVLSVGFRIASSVFAQRSGATRNLSLWPSSLWPSQSKPPTPQATETTEVLSEFSAPTPVESEFPVTEPPPPEATSNAGDLSQLPEDLLREFDPHSFLDIPERIGYLKELGLDYGYGPTSACQWFLENIHVYTGMPWWGTIATAAILFRVAMFYPVLIGSKHQARLQKVQANPAYIKAKAEFDEATFRTGDRAASMYARSEMRRLTKESGVSTLKPLVSVALLPFSFGMFRLIRGMADIPVPGMETGGLAWFSDLTVHDPLFILPSIGVALGVIMFKQSQRVAMNPSPAQEAIMKSMMWILPPLMFLGTAWQPAGLQWFFIIISLGSIAQAQATIMPSIRRWAALPPLPNRNTTVRGPAGVIQYQKPTGLRDQVKNSMEAVAKTAKDVTGNTDEKARWKKAQEYEDQRAEEDRQRAFRRMEEIRRRRAERHQ</sequence>
<feature type="domain" description="Membrane insertase YidC/Oxa/ALB C-terminal" evidence="8">
    <location>
        <begin position="2262"/>
        <end position="2457"/>
    </location>
</feature>
<dbReference type="Pfam" id="PF12796">
    <property type="entry name" value="Ank_2"/>
    <property type="match status" value="5"/>
</dbReference>
<reference evidence="9 10" key="1">
    <citation type="submission" date="2019-12" db="EMBL/GenBank/DDBJ databases">
        <title>Draft genome sequence of the ascomycete Xylaria multiplex DSM 110363.</title>
        <authorList>
            <person name="Buettner E."/>
            <person name="Kellner H."/>
        </authorList>
    </citation>
    <scope>NUCLEOTIDE SEQUENCE [LARGE SCALE GENOMIC DNA]</scope>
    <source>
        <strain evidence="9 10">DSM 110363</strain>
    </source>
</reference>
<dbReference type="PRINTS" id="PR01415">
    <property type="entry name" value="ANKYRIN"/>
</dbReference>
<dbReference type="SUPFAM" id="SSF48403">
    <property type="entry name" value="Ankyrin repeat"/>
    <property type="match status" value="4"/>
</dbReference>
<dbReference type="Gene3D" id="2.60.120.920">
    <property type="match status" value="1"/>
</dbReference>
<dbReference type="Pfam" id="PF00023">
    <property type="entry name" value="Ank"/>
    <property type="match status" value="1"/>
</dbReference>
<feature type="repeat" description="ANK" evidence="3">
    <location>
        <begin position="1212"/>
        <end position="1244"/>
    </location>
</feature>
<dbReference type="Gene3D" id="1.25.40.20">
    <property type="entry name" value="Ankyrin repeat-containing domain"/>
    <property type="match status" value="4"/>
</dbReference>
<dbReference type="Pfam" id="PF02096">
    <property type="entry name" value="60KD_IMP"/>
    <property type="match status" value="1"/>
</dbReference>
<dbReference type="PROSITE" id="PS50088">
    <property type="entry name" value="ANK_REPEAT"/>
    <property type="match status" value="13"/>
</dbReference>
<feature type="compositionally biased region" description="Basic and acidic residues" evidence="5">
    <location>
        <begin position="2517"/>
        <end position="2539"/>
    </location>
</feature>
<feature type="transmembrane region" description="Helical" evidence="6">
    <location>
        <begin position="2342"/>
        <end position="2362"/>
    </location>
</feature>
<feature type="repeat" description="ANK" evidence="3">
    <location>
        <begin position="1481"/>
        <end position="1513"/>
    </location>
</feature>
<dbReference type="Pfam" id="PF13857">
    <property type="entry name" value="Ank_5"/>
    <property type="match status" value="1"/>
</dbReference>
<dbReference type="InParanoid" id="A0A7C8MRF5"/>
<evidence type="ECO:0000256" key="2">
    <source>
        <dbReference type="ARBA" id="ARBA00023043"/>
    </source>
</evidence>
<dbReference type="Gene3D" id="3.40.50.1820">
    <property type="entry name" value="alpha/beta hydrolase"/>
    <property type="match status" value="1"/>
</dbReference>
<dbReference type="GO" id="GO:0016020">
    <property type="term" value="C:membrane"/>
    <property type="evidence" value="ECO:0007669"/>
    <property type="project" value="UniProtKB-SubCell"/>
</dbReference>
<dbReference type="InterPro" id="IPR029058">
    <property type="entry name" value="AB_hydrolase_fold"/>
</dbReference>
<feature type="repeat" description="ANK" evidence="3">
    <location>
        <begin position="1545"/>
        <end position="1577"/>
    </location>
</feature>
<protein>
    <submittedName>
        <fullName evidence="9">Uncharacterized protein</fullName>
    </submittedName>
</protein>
<dbReference type="PANTHER" id="PTHR24198:SF165">
    <property type="entry name" value="ANKYRIN REPEAT-CONTAINING PROTEIN-RELATED"/>
    <property type="match status" value="1"/>
</dbReference>
<feature type="repeat" description="ANK" evidence="3">
    <location>
        <begin position="1179"/>
        <end position="1211"/>
    </location>
</feature>
<feature type="region of interest" description="Disordered" evidence="5">
    <location>
        <begin position="2509"/>
        <end position="2539"/>
    </location>
</feature>
<dbReference type="Proteomes" id="UP000481858">
    <property type="component" value="Unassembled WGS sequence"/>
</dbReference>
<evidence type="ECO:0000256" key="6">
    <source>
        <dbReference type="SAM" id="Phobius"/>
    </source>
</evidence>
<keyword evidence="2 3" id="KW-0040">ANK repeat</keyword>
<dbReference type="Pfam" id="PF00622">
    <property type="entry name" value="SPRY"/>
    <property type="match status" value="1"/>
</dbReference>
<evidence type="ECO:0000256" key="1">
    <source>
        <dbReference type="ARBA" id="ARBA00022737"/>
    </source>
</evidence>
<proteinExistence type="inferred from homology"/>
<evidence type="ECO:0000313" key="9">
    <source>
        <dbReference type="EMBL" id="KAF2966195.1"/>
    </source>
</evidence>
<feature type="domain" description="SPRY" evidence="7">
    <location>
        <begin position="1973"/>
        <end position="2070"/>
    </location>
</feature>
<feature type="region of interest" description="Disordered" evidence="5">
    <location>
        <begin position="2157"/>
        <end position="2205"/>
    </location>
</feature>
<keyword evidence="6" id="KW-1133">Transmembrane helix</keyword>
<evidence type="ECO:0000256" key="5">
    <source>
        <dbReference type="SAM" id="MobiDB-lite"/>
    </source>
</evidence>
<comment type="subcellular location">
    <subcellularLocation>
        <location evidence="4">Membrane</location>
        <topology evidence="4">Multi-pass membrane protein</topology>
    </subcellularLocation>
</comment>
<dbReference type="InterPro" id="IPR036770">
    <property type="entry name" value="Ankyrin_rpt-contain_sf"/>
</dbReference>
<dbReference type="CDD" id="cd12885">
    <property type="entry name" value="SPRY_RanBP_like"/>
    <property type="match status" value="1"/>
</dbReference>
<gene>
    <name evidence="9" type="ORF">GQX73_g7397</name>
</gene>
<feature type="repeat" description="ANK" evidence="3">
    <location>
        <begin position="1578"/>
        <end position="1610"/>
    </location>
</feature>
<keyword evidence="1" id="KW-0677">Repeat</keyword>
<dbReference type="GO" id="GO:0005737">
    <property type="term" value="C:cytoplasm"/>
    <property type="evidence" value="ECO:0007669"/>
    <property type="project" value="TreeGrafter"/>
</dbReference>
<accession>A0A7C8MRF5</accession>
<feature type="repeat" description="ANK" evidence="3">
    <location>
        <begin position="1448"/>
        <end position="1480"/>
    </location>
</feature>
<feature type="region of interest" description="Disordered" evidence="5">
    <location>
        <begin position="781"/>
        <end position="802"/>
    </location>
</feature>
<feature type="repeat" description="ANK" evidence="3">
    <location>
        <begin position="983"/>
        <end position="1015"/>
    </location>
</feature>
<dbReference type="InterPro" id="IPR003877">
    <property type="entry name" value="SPRY_dom"/>
</dbReference>
<keyword evidence="6" id="KW-0472">Membrane</keyword>
<feature type="compositionally biased region" description="Polar residues" evidence="5">
    <location>
        <begin position="788"/>
        <end position="802"/>
    </location>
</feature>
<dbReference type="CDD" id="cd20069">
    <property type="entry name" value="5TM_Oxa1-like"/>
    <property type="match status" value="1"/>
</dbReference>
<comment type="caution">
    <text evidence="9">The sequence shown here is derived from an EMBL/GenBank/DDBJ whole genome shotgun (WGS) entry which is preliminary data.</text>
</comment>
<evidence type="ECO:0000256" key="3">
    <source>
        <dbReference type="PROSITE-ProRule" id="PRU00023"/>
    </source>
</evidence>
<keyword evidence="10" id="KW-1185">Reference proteome</keyword>
<dbReference type="InterPro" id="IPR044736">
    <property type="entry name" value="Gid1/RanBPM/SPLA_SPRY"/>
</dbReference>
<dbReference type="PROSITE" id="PS50297">
    <property type="entry name" value="ANK_REP_REGION"/>
    <property type="match status" value="10"/>
</dbReference>
<feature type="repeat" description="ANK" evidence="3">
    <location>
        <begin position="1245"/>
        <end position="1277"/>
    </location>
</feature>
<dbReference type="OrthoDB" id="4699705at2759"/>
<feature type="repeat" description="ANK" evidence="3">
    <location>
        <begin position="1611"/>
        <end position="1647"/>
    </location>
</feature>
<evidence type="ECO:0000259" key="8">
    <source>
        <dbReference type="Pfam" id="PF02096"/>
    </source>
</evidence>
<evidence type="ECO:0000256" key="4">
    <source>
        <dbReference type="RuleBase" id="RU003945"/>
    </source>
</evidence>
<organism evidence="9 10">
    <name type="scientific">Xylaria multiplex</name>
    <dbReference type="NCBI Taxonomy" id="323545"/>
    <lineage>
        <taxon>Eukaryota</taxon>
        <taxon>Fungi</taxon>
        <taxon>Dikarya</taxon>
        <taxon>Ascomycota</taxon>
        <taxon>Pezizomycotina</taxon>
        <taxon>Sordariomycetes</taxon>
        <taxon>Xylariomycetidae</taxon>
        <taxon>Xylariales</taxon>
        <taxon>Xylariaceae</taxon>
        <taxon>Xylaria</taxon>
    </lineage>
</organism>
<comment type="similarity">
    <text evidence="4">Belongs to the OXA1/ALB3/YidC family.</text>
</comment>
<evidence type="ECO:0000313" key="10">
    <source>
        <dbReference type="Proteomes" id="UP000481858"/>
    </source>
</evidence>
<feature type="transmembrane region" description="Helical" evidence="6">
    <location>
        <begin position="2382"/>
        <end position="2401"/>
    </location>
</feature>
<feature type="repeat" description="ANK" evidence="3">
    <location>
        <begin position="1413"/>
        <end position="1445"/>
    </location>
</feature>
<dbReference type="InterPro" id="IPR002110">
    <property type="entry name" value="Ankyrin_rpt"/>
</dbReference>
<dbReference type="InterPro" id="IPR043136">
    <property type="entry name" value="B30.2/SPRY_sf"/>
</dbReference>
<keyword evidence="4 6" id="KW-0812">Transmembrane</keyword>